<proteinExistence type="predicted"/>
<organism evidence="2">
    <name type="scientific">Arion vulgaris</name>
    <dbReference type="NCBI Taxonomy" id="1028688"/>
    <lineage>
        <taxon>Eukaryota</taxon>
        <taxon>Metazoa</taxon>
        <taxon>Spiralia</taxon>
        <taxon>Lophotrochozoa</taxon>
        <taxon>Mollusca</taxon>
        <taxon>Gastropoda</taxon>
        <taxon>Heterobranchia</taxon>
        <taxon>Euthyneura</taxon>
        <taxon>Panpulmonata</taxon>
        <taxon>Eupulmonata</taxon>
        <taxon>Stylommatophora</taxon>
        <taxon>Helicina</taxon>
        <taxon>Arionoidea</taxon>
        <taxon>Arionidae</taxon>
        <taxon>Arion</taxon>
    </lineage>
</organism>
<keyword evidence="1" id="KW-0812">Transmembrane</keyword>
<gene>
    <name evidence="2" type="primary">ORF2703</name>
</gene>
<sequence length="63" mass="7207">VLRLTCLVASYLVPMSIFLHISTFFYKRAYCFTPWNAAMGWHQLDSALINKHCADITQTGDLL</sequence>
<accession>A0A0B6XVS3</accession>
<dbReference type="EMBL" id="HACG01001078">
    <property type="protein sequence ID" value="CEK47943.1"/>
    <property type="molecule type" value="Transcribed_RNA"/>
</dbReference>
<keyword evidence="1" id="KW-1133">Transmembrane helix</keyword>
<feature type="non-terminal residue" evidence="2">
    <location>
        <position position="1"/>
    </location>
</feature>
<reference evidence="2" key="1">
    <citation type="submission" date="2014-12" db="EMBL/GenBank/DDBJ databases">
        <title>Insight into the proteome of Arion vulgaris.</title>
        <authorList>
            <person name="Aradska J."/>
            <person name="Bulat T."/>
            <person name="Smidak R."/>
            <person name="Sarate P."/>
            <person name="Gangsoo J."/>
            <person name="Sialana F."/>
            <person name="Bilban M."/>
            <person name="Lubec G."/>
        </authorList>
    </citation>
    <scope>NUCLEOTIDE SEQUENCE</scope>
    <source>
        <tissue evidence="2">Skin</tissue>
    </source>
</reference>
<keyword evidence="1" id="KW-0472">Membrane</keyword>
<evidence type="ECO:0000256" key="1">
    <source>
        <dbReference type="SAM" id="Phobius"/>
    </source>
</evidence>
<dbReference type="AlphaFoldDB" id="A0A0B6XVS3"/>
<protein>
    <submittedName>
        <fullName evidence="2">Uncharacterized protein</fullName>
    </submittedName>
</protein>
<evidence type="ECO:0000313" key="2">
    <source>
        <dbReference type="EMBL" id="CEK47943.1"/>
    </source>
</evidence>
<feature type="transmembrane region" description="Helical" evidence="1">
    <location>
        <begin position="6"/>
        <end position="26"/>
    </location>
</feature>
<name>A0A0B6XVS3_9EUPU</name>